<feature type="region of interest" description="Disordered" evidence="5">
    <location>
        <begin position="169"/>
        <end position="189"/>
    </location>
</feature>
<organism evidence="7 8">
    <name type="scientific">Amphibalanus amphitrite</name>
    <name type="common">Striped barnacle</name>
    <name type="synonym">Balanus amphitrite</name>
    <dbReference type="NCBI Taxonomy" id="1232801"/>
    <lineage>
        <taxon>Eukaryota</taxon>
        <taxon>Metazoa</taxon>
        <taxon>Ecdysozoa</taxon>
        <taxon>Arthropoda</taxon>
        <taxon>Crustacea</taxon>
        <taxon>Multicrustacea</taxon>
        <taxon>Cirripedia</taxon>
        <taxon>Thoracica</taxon>
        <taxon>Thoracicalcarea</taxon>
        <taxon>Balanomorpha</taxon>
        <taxon>Balanoidea</taxon>
        <taxon>Balanidae</taxon>
        <taxon>Amphibalaninae</taxon>
        <taxon>Amphibalanus</taxon>
    </lineage>
</organism>
<evidence type="ECO:0000256" key="3">
    <source>
        <dbReference type="ARBA" id="ARBA00023306"/>
    </source>
</evidence>
<dbReference type="Pfam" id="PF02984">
    <property type="entry name" value="Cyclin_C"/>
    <property type="match status" value="1"/>
</dbReference>
<dbReference type="OrthoDB" id="285802at2759"/>
<dbReference type="GO" id="GO:0016538">
    <property type="term" value="F:cyclin-dependent protein serine/threonine kinase regulator activity"/>
    <property type="evidence" value="ECO:0007669"/>
    <property type="project" value="InterPro"/>
</dbReference>
<dbReference type="CDD" id="cd20529">
    <property type="entry name" value="CYCLIN_CCNJ-like_rpt2"/>
    <property type="match status" value="1"/>
</dbReference>
<dbReference type="Gene3D" id="1.10.472.10">
    <property type="entry name" value="Cyclin-like"/>
    <property type="match status" value="2"/>
</dbReference>
<accession>A0A6A4VBN9</accession>
<dbReference type="GO" id="GO:0051301">
    <property type="term" value="P:cell division"/>
    <property type="evidence" value="ECO:0007669"/>
    <property type="project" value="UniProtKB-KW"/>
</dbReference>
<comment type="similarity">
    <text evidence="4">Belongs to the cyclin family.</text>
</comment>
<keyword evidence="8" id="KW-1185">Reference proteome</keyword>
<feature type="domain" description="Cyclin-like" evidence="6">
    <location>
        <begin position="163"/>
        <end position="264"/>
    </location>
</feature>
<evidence type="ECO:0000259" key="6">
    <source>
        <dbReference type="SMART" id="SM00385"/>
    </source>
</evidence>
<dbReference type="SMART" id="SM00385">
    <property type="entry name" value="CYCLIN"/>
    <property type="match status" value="2"/>
</dbReference>
<protein>
    <submittedName>
        <fullName evidence="7">Cyclin-J</fullName>
    </submittedName>
</protein>
<dbReference type="AlphaFoldDB" id="A0A6A4VBN9"/>
<gene>
    <name evidence="7" type="primary">ccnj</name>
    <name evidence="7" type="ORF">FJT64_011259</name>
</gene>
<evidence type="ECO:0000256" key="2">
    <source>
        <dbReference type="ARBA" id="ARBA00023127"/>
    </source>
</evidence>
<dbReference type="InterPro" id="IPR036915">
    <property type="entry name" value="Cyclin-like_sf"/>
</dbReference>
<name>A0A6A4VBN9_AMPAM</name>
<dbReference type="InterPro" id="IPR004367">
    <property type="entry name" value="Cyclin_C-dom"/>
</dbReference>
<evidence type="ECO:0000313" key="8">
    <source>
        <dbReference type="Proteomes" id="UP000440578"/>
    </source>
</evidence>
<keyword evidence="1" id="KW-0132">Cell division</keyword>
<dbReference type="GO" id="GO:0044772">
    <property type="term" value="P:mitotic cell cycle phase transition"/>
    <property type="evidence" value="ECO:0007669"/>
    <property type="project" value="InterPro"/>
</dbReference>
<keyword evidence="3" id="KW-0131">Cell cycle</keyword>
<dbReference type="InterPro" id="IPR046965">
    <property type="entry name" value="Cyclin_A/B-like"/>
</dbReference>
<dbReference type="EMBL" id="VIIS01001946">
    <property type="protein sequence ID" value="KAF0290549.1"/>
    <property type="molecule type" value="Genomic_DNA"/>
</dbReference>
<dbReference type="PIRSF" id="PIRSF001771">
    <property type="entry name" value="Cyclin_A_B_D_E"/>
    <property type="match status" value="1"/>
</dbReference>
<feature type="domain" description="Cyclin-like" evidence="6">
    <location>
        <begin position="45"/>
        <end position="131"/>
    </location>
</feature>
<dbReference type="CDD" id="cd20528">
    <property type="entry name" value="CYCLIN_CCNJ-like_rpt1"/>
    <property type="match status" value="1"/>
</dbReference>
<feature type="compositionally biased region" description="Pro residues" evidence="5">
    <location>
        <begin position="173"/>
        <end position="187"/>
    </location>
</feature>
<evidence type="ECO:0000256" key="1">
    <source>
        <dbReference type="ARBA" id="ARBA00022618"/>
    </source>
</evidence>
<dbReference type="InterPro" id="IPR013763">
    <property type="entry name" value="Cyclin-like_dom"/>
</dbReference>
<dbReference type="PANTHER" id="PTHR10177">
    <property type="entry name" value="CYCLINS"/>
    <property type="match status" value="1"/>
</dbReference>
<keyword evidence="2 4" id="KW-0195">Cyclin</keyword>
<dbReference type="InterPro" id="IPR039361">
    <property type="entry name" value="Cyclin"/>
</dbReference>
<evidence type="ECO:0000313" key="7">
    <source>
        <dbReference type="EMBL" id="KAF0290549.1"/>
    </source>
</evidence>
<dbReference type="SUPFAM" id="SSF47954">
    <property type="entry name" value="Cyclin-like"/>
    <property type="match status" value="2"/>
</dbReference>
<evidence type="ECO:0000256" key="5">
    <source>
        <dbReference type="SAM" id="MobiDB-lite"/>
    </source>
</evidence>
<dbReference type="Pfam" id="PF00134">
    <property type="entry name" value="Cyclin_N"/>
    <property type="match status" value="1"/>
</dbReference>
<dbReference type="Proteomes" id="UP000440578">
    <property type="component" value="Unassembled WGS sequence"/>
</dbReference>
<dbReference type="InterPro" id="IPR006671">
    <property type="entry name" value="Cyclin_N"/>
</dbReference>
<evidence type="ECO:0000256" key="4">
    <source>
        <dbReference type="RuleBase" id="RU000383"/>
    </source>
</evidence>
<comment type="caution">
    <text evidence="7">The sequence shown here is derived from an EMBL/GenBank/DDBJ whole genome shotgun (WGS) entry which is preliminary data.</text>
</comment>
<proteinExistence type="inferred from homology"/>
<sequence length="264" mass="29876">MSYLKNWWVTDYADDIFSYFLRKEKTGMTFRCRSPQLGERRRLVDMLRLVGERLQLGNTSVHLAVRLLDLFMDNHRVEVAHLSLVALGCLLLATKFEDRDLNVPHVPELHRLVPHCYPLRDYRAVEAILLEFFSWNLSLVTVAHFVEFLATRVLGRGDLVRGAELVGTASALTPPPDHPSTGPPPPTSGAQALRNALLERLQYFMDLALQDEQFMLHRPSVVACACVLAARSRLGVWPAWPAELSRLTGYSDASLLSCLHSLFR</sequence>
<reference evidence="7 8" key="1">
    <citation type="submission" date="2019-07" db="EMBL/GenBank/DDBJ databases">
        <title>Draft genome assembly of a fouling barnacle, Amphibalanus amphitrite (Darwin, 1854): The first reference genome for Thecostraca.</title>
        <authorList>
            <person name="Kim W."/>
        </authorList>
    </citation>
    <scope>NUCLEOTIDE SEQUENCE [LARGE SCALE GENOMIC DNA]</scope>
    <source>
        <strain evidence="7">SNU_AA5</strain>
        <tissue evidence="7">Soma without cirri and trophi</tissue>
    </source>
</reference>